<keyword evidence="6 8" id="KW-0012">Acyltransferase</keyword>
<keyword evidence="2" id="KW-1003">Cell membrane</keyword>
<keyword evidence="5 7" id="KW-0472">Membrane</keyword>
<keyword evidence="7" id="KW-0812">Transmembrane</keyword>
<comment type="subcellular location">
    <subcellularLocation>
        <location evidence="1">Cell inner membrane</location>
    </subcellularLocation>
</comment>
<evidence type="ECO:0000256" key="7">
    <source>
        <dbReference type="SAM" id="Phobius"/>
    </source>
</evidence>
<keyword evidence="7" id="KW-1133">Transmembrane helix</keyword>
<dbReference type="PANTHER" id="PTHR30606:SF10">
    <property type="entry name" value="PHOSPHATIDYLINOSITOL MANNOSIDE ACYLTRANSFERASE"/>
    <property type="match status" value="1"/>
</dbReference>
<evidence type="ECO:0000256" key="4">
    <source>
        <dbReference type="ARBA" id="ARBA00022679"/>
    </source>
</evidence>
<evidence type="ECO:0000256" key="6">
    <source>
        <dbReference type="ARBA" id="ARBA00023315"/>
    </source>
</evidence>
<evidence type="ECO:0000256" key="3">
    <source>
        <dbReference type="ARBA" id="ARBA00022519"/>
    </source>
</evidence>
<gene>
    <name evidence="8" type="ORF">AABB81_03335</name>
</gene>
<dbReference type="CDD" id="cd07984">
    <property type="entry name" value="LPLAT_LABLAT-like"/>
    <property type="match status" value="1"/>
</dbReference>
<dbReference type="RefSeq" id="WP_342158631.1">
    <property type="nucleotide sequence ID" value="NZ_JBCDNA010000001.1"/>
</dbReference>
<comment type="caution">
    <text evidence="8">The sequence shown here is derived from an EMBL/GenBank/DDBJ whole genome shotgun (WGS) entry which is preliminary data.</text>
</comment>
<dbReference type="GO" id="GO:0016746">
    <property type="term" value="F:acyltransferase activity"/>
    <property type="evidence" value="ECO:0007669"/>
    <property type="project" value="UniProtKB-KW"/>
</dbReference>
<dbReference type="Proteomes" id="UP001474120">
    <property type="component" value="Unassembled WGS sequence"/>
</dbReference>
<accession>A0ABU9KXJ1</accession>
<organism evidence="8 9">
    <name type="scientific">Lutimonas vermicola</name>
    <dbReference type="NCBI Taxonomy" id="414288"/>
    <lineage>
        <taxon>Bacteria</taxon>
        <taxon>Pseudomonadati</taxon>
        <taxon>Bacteroidota</taxon>
        <taxon>Flavobacteriia</taxon>
        <taxon>Flavobacteriales</taxon>
        <taxon>Flavobacteriaceae</taxon>
        <taxon>Lutimonas</taxon>
    </lineage>
</organism>
<proteinExistence type="predicted"/>
<feature type="transmembrane region" description="Helical" evidence="7">
    <location>
        <begin position="12"/>
        <end position="39"/>
    </location>
</feature>
<keyword evidence="3" id="KW-0997">Cell inner membrane</keyword>
<dbReference type="Pfam" id="PF03279">
    <property type="entry name" value="Lip_A_acyltrans"/>
    <property type="match status" value="1"/>
</dbReference>
<keyword evidence="4" id="KW-0808">Transferase</keyword>
<evidence type="ECO:0000256" key="2">
    <source>
        <dbReference type="ARBA" id="ARBA00022475"/>
    </source>
</evidence>
<dbReference type="InterPro" id="IPR004960">
    <property type="entry name" value="LipA_acyltrans"/>
</dbReference>
<dbReference type="PIRSF" id="PIRSF026649">
    <property type="entry name" value="MsbB"/>
    <property type="match status" value="1"/>
</dbReference>
<name>A0ABU9KXJ1_9FLAO</name>
<evidence type="ECO:0000256" key="1">
    <source>
        <dbReference type="ARBA" id="ARBA00004533"/>
    </source>
</evidence>
<evidence type="ECO:0000313" key="9">
    <source>
        <dbReference type="Proteomes" id="UP001474120"/>
    </source>
</evidence>
<evidence type="ECO:0000313" key="8">
    <source>
        <dbReference type="EMBL" id="MEL4454913.1"/>
    </source>
</evidence>
<dbReference type="EMBL" id="JBCDNA010000001">
    <property type="protein sequence ID" value="MEL4454913.1"/>
    <property type="molecule type" value="Genomic_DNA"/>
</dbReference>
<dbReference type="PANTHER" id="PTHR30606">
    <property type="entry name" value="LIPID A BIOSYNTHESIS LAUROYL ACYLTRANSFERASE"/>
    <property type="match status" value="1"/>
</dbReference>
<protein>
    <submittedName>
        <fullName evidence="8">Lysophospholipid acyltransferase family protein</fullName>
    </submittedName>
</protein>
<sequence>MQFIVFILAYPLLWVISILPMRALYLISDMSYLFLYYIIGYRKKVVRNNLELCFPKKNKRELRDLEKKSFRHFVDVFMEFVKSFSITEKELTQRLTLTNPEILDKYFDANKSVVFISGHYANWEWVPFIVESRLNYHLNVVYKKLANTHFDKLVRRTRKKFGVSVFSTKDFYPEILRNIKNNKIGAYGFIADQSPKWNKVKYWGNFMDIEIPVITGPESIAKKLDLPVFYFKTERIRRGVYECSFVLLEENPKHATPYELTNKSTKELEKQIRKAPEFYFWTHKRFKHIGKKLSE</sequence>
<keyword evidence="9" id="KW-1185">Reference proteome</keyword>
<evidence type="ECO:0000256" key="5">
    <source>
        <dbReference type="ARBA" id="ARBA00023136"/>
    </source>
</evidence>
<reference evidence="8 9" key="1">
    <citation type="submission" date="2024-04" db="EMBL/GenBank/DDBJ databases">
        <title>whole genome sequencing of Lutimonas vermicola strain IMCC1616.</title>
        <authorList>
            <person name="Bae S.S."/>
        </authorList>
    </citation>
    <scope>NUCLEOTIDE SEQUENCE [LARGE SCALE GENOMIC DNA]</scope>
    <source>
        <strain evidence="8 9">IMCC1616</strain>
    </source>
</reference>